<dbReference type="OrthoDB" id="10393514at2759"/>
<gene>
    <name evidence="2" type="ORF">PACLA_8A089857</name>
</gene>
<proteinExistence type="predicted"/>
<dbReference type="AlphaFoldDB" id="A0A7D9MG03"/>
<sequence>LPCELSSGIRTECGDDVSLEKDCPKTCCFDETTTPKCYFEKKDYGPIQHSNGLCVNMKDGSDTLIWSTDCTSRNAFFLVSYDYPPYHVATGKCVLPRTNLGDPGNANLFLRHGSVCRETSGRYRPTANDNLKYFQGDHEYKICLGSELLIGTEWEPRENQRVSIQESVCDIDNSCQLGY</sequence>
<dbReference type="Gene3D" id="2.80.10.50">
    <property type="match status" value="1"/>
</dbReference>
<dbReference type="PROSITE" id="PS51448">
    <property type="entry name" value="P_TREFOIL_2"/>
    <property type="match status" value="1"/>
</dbReference>
<comment type="caution">
    <text evidence="2">The sequence shown here is derived from an EMBL/GenBank/DDBJ whole genome shotgun (WGS) entry which is preliminary data.</text>
</comment>
<name>A0A7D9MG03_PARCT</name>
<feature type="non-terminal residue" evidence="2">
    <location>
        <position position="1"/>
    </location>
</feature>
<evidence type="ECO:0000313" key="2">
    <source>
        <dbReference type="EMBL" id="CAB4044857.1"/>
    </source>
</evidence>
<organism evidence="2 3">
    <name type="scientific">Paramuricea clavata</name>
    <name type="common">Red gorgonian</name>
    <name type="synonym">Violescent sea-whip</name>
    <dbReference type="NCBI Taxonomy" id="317549"/>
    <lineage>
        <taxon>Eukaryota</taxon>
        <taxon>Metazoa</taxon>
        <taxon>Cnidaria</taxon>
        <taxon>Anthozoa</taxon>
        <taxon>Octocorallia</taxon>
        <taxon>Malacalcyonacea</taxon>
        <taxon>Plexauridae</taxon>
        <taxon>Paramuricea</taxon>
    </lineage>
</organism>
<reference evidence="2" key="1">
    <citation type="submission" date="2020-04" db="EMBL/GenBank/DDBJ databases">
        <authorList>
            <person name="Alioto T."/>
            <person name="Alioto T."/>
            <person name="Gomez Garrido J."/>
        </authorList>
    </citation>
    <scope>NUCLEOTIDE SEQUENCE</scope>
    <source>
        <strain evidence="2">A484AB</strain>
    </source>
</reference>
<protein>
    <submittedName>
        <fullName evidence="2">Uncharacterized protein</fullName>
    </submittedName>
</protein>
<dbReference type="Proteomes" id="UP001152795">
    <property type="component" value="Unassembled WGS sequence"/>
</dbReference>
<keyword evidence="3" id="KW-1185">Reference proteome</keyword>
<evidence type="ECO:0000256" key="1">
    <source>
        <dbReference type="PROSITE-ProRule" id="PRU00779"/>
    </source>
</evidence>
<accession>A0A7D9MG03</accession>
<evidence type="ECO:0000313" key="3">
    <source>
        <dbReference type="Proteomes" id="UP001152795"/>
    </source>
</evidence>
<comment type="caution">
    <text evidence="1">Lacks conserved residue(s) required for the propagation of feature annotation.</text>
</comment>
<dbReference type="InterPro" id="IPR000519">
    <property type="entry name" value="P_trefoil_dom"/>
</dbReference>
<dbReference type="EMBL" id="CACRXK020036569">
    <property type="protein sequence ID" value="CAB4044857.1"/>
    <property type="molecule type" value="Genomic_DNA"/>
</dbReference>
<feature type="non-terminal residue" evidence="2">
    <location>
        <position position="179"/>
    </location>
</feature>